<keyword evidence="9" id="KW-1185">Reference proteome</keyword>
<proteinExistence type="predicted"/>
<evidence type="ECO:0000313" key="8">
    <source>
        <dbReference type="EMBL" id="WFD11565.1"/>
    </source>
</evidence>
<feature type="transmembrane region" description="Helical" evidence="6">
    <location>
        <begin position="220"/>
        <end position="237"/>
    </location>
</feature>
<feature type="transmembrane region" description="Helical" evidence="6">
    <location>
        <begin position="350"/>
        <end position="373"/>
    </location>
</feature>
<feature type="transmembrane region" description="Helical" evidence="6">
    <location>
        <begin position="317"/>
        <end position="343"/>
    </location>
</feature>
<dbReference type="PANTHER" id="PTHR30619">
    <property type="entry name" value="DNA INTERNALIZATION/COMPETENCE PROTEIN COMEC/REC2"/>
    <property type="match status" value="1"/>
</dbReference>
<evidence type="ECO:0000256" key="5">
    <source>
        <dbReference type="ARBA" id="ARBA00023136"/>
    </source>
</evidence>
<dbReference type="NCBIfam" id="TIGR00360">
    <property type="entry name" value="ComEC_N-term"/>
    <property type="match status" value="1"/>
</dbReference>
<evidence type="ECO:0000256" key="2">
    <source>
        <dbReference type="ARBA" id="ARBA00022475"/>
    </source>
</evidence>
<keyword evidence="5 6" id="KW-0472">Membrane</keyword>
<keyword evidence="3 6" id="KW-0812">Transmembrane</keyword>
<accession>A0ABY8EK81</accession>
<organism evidence="8 9">
    <name type="scientific">Tepidibacter hydrothermalis</name>
    <dbReference type="NCBI Taxonomy" id="3036126"/>
    <lineage>
        <taxon>Bacteria</taxon>
        <taxon>Bacillati</taxon>
        <taxon>Bacillota</taxon>
        <taxon>Clostridia</taxon>
        <taxon>Peptostreptococcales</taxon>
        <taxon>Peptostreptococcaceae</taxon>
        <taxon>Tepidibacter</taxon>
    </lineage>
</organism>
<dbReference type="PANTHER" id="PTHR30619:SF1">
    <property type="entry name" value="RECOMBINATION PROTEIN 2"/>
    <property type="match status" value="1"/>
</dbReference>
<feature type="transmembrane region" description="Helical" evidence="6">
    <location>
        <begin position="244"/>
        <end position="260"/>
    </location>
</feature>
<dbReference type="InterPro" id="IPR004477">
    <property type="entry name" value="ComEC_N"/>
</dbReference>
<evidence type="ECO:0000256" key="1">
    <source>
        <dbReference type="ARBA" id="ARBA00004651"/>
    </source>
</evidence>
<gene>
    <name evidence="8" type="ORF">P4S50_05680</name>
</gene>
<dbReference type="Proteomes" id="UP001222800">
    <property type="component" value="Chromosome"/>
</dbReference>
<protein>
    <submittedName>
        <fullName evidence="8">ComEC/Rec2 family competence protein</fullName>
    </submittedName>
</protein>
<dbReference type="EMBL" id="CP120733">
    <property type="protein sequence ID" value="WFD11565.1"/>
    <property type="molecule type" value="Genomic_DNA"/>
</dbReference>
<sequence>MRRPIVLILLISIIISFVYTKNYKDKFYDIEGKYIEVEGIIKDAIYKEYYYEYEVGNFLIRDFNKEQKINIGEYIRAKGIFKSSYNMVIDEFDYGMYLKSKGIDGILNCEYIKSSKSHNIYSCIKNLKNSLEYVIEDIFRENSSFINALILGDKSELDINIKEAFSRAGVSHIIALSGLHIGIVIYIMTLIIGRINNVVKFFTISALILLYCIIVGFRGSMFRACIFSFIIYLAVFIQREYDGISALCLVGIVLCIINPFNIYDIGVQLSFLATLSIIYFYNKIDKYIKCPLVSTTLSASILTIPVVYYKFNIISNVFLISNVLIVPTVGILIGLIFIGIIFYYIKVNIIYLMISKIVCFIIFYIKSIVFYLSDIKYSYIEFETVSLKLVVLYYILLMTYMIYNERKTVKEQLNEVRGYN</sequence>
<dbReference type="InterPro" id="IPR052159">
    <property type="entry name" value="Competence_DNA_uptake"/>
</dbReference>
<evidence type="ECO:0000256" key="3">
    <source>
        <dbReference type="ARBA" id="ARBA00022692"/>
    </source>
</evidence>
<feature type="transmembrane region" description="Helical" evidence="6">
    <location>
        <begin position="291"/>
        <end position="311"/>
    </location>
</feature>
<dbReference type="Pfam" id="PF03772">
    <property type="entry name" value="Competence"/>
    <property type="match status" value="1"/>
</dbReference>
<feature type="domain" description="ComEC/Rec2-related protein" evidence="7">
    <location>
        <begin position="149"/>
        <end position="406"/>
    </location>
</feature>
<keyword evidence="2" id="KW-1003">Cell membrane</keyword>
<comment type="subcellular location">
    <subcellularLocation>
        <location evidence="1">Cell membrane</location>
        <topology evidence="1">Multi-pass membrane protein</topology>
    </subcellularLocation>
</comment>
<name>A0ABY8EK81_9FIRM</name>
<evidence type="ECO:0000313" key="9">
    <source>
        <dbReference type="Proteomes" id="UP001222800"/>
    </source>
</evidence>
<dbReference type="RefSeq" id="WP_277733651.1">
    <property type="nucleotide sequence ID" value="NZ_CP120733.1"/>
</dbReference>
<feature type="transmembrane region" description="Helical" evidence="6">
    <location>
        <begin position="266"/>
        <end position="284"/>
    </location>
</feature>
<evidence type="ECO:0000256" key="6">
    <source>
        <dbReference type="SAM" id="Phobius"/>
    </source>
</evidence>
<evidence type="ECO:0000256" key="4">
    <source>
        <dbReference type="ARBA" id="ARBA00022989"/>
    </source>
</evidence>
<reference evidence="8 9" key="1">
    <citation type="submission" date="2023-03" db="EMBL/GenBank/DDBJ databases">
        <title>Complete genome sequence of Tepidibacter sp. SWIR-1, isolated from a deep-sea hydrothermal vent.</title>
        <authorList>
            <person name="Li X."/>
        </authorList>
    </citation>
    <scope>NUCLEOTIDE SEQUENCE [LARGE SCALE GENOMIC DNA]</scope>
    <source>
        <strain evidence="8 9">SWIR-1</strain>
    </source>
</reference>
<feature type="transmembrane region" description="Helical" evidence="6">
    <location>
        <begin position="385"/>
        <end position="403"/>
    </location>
</feature>
<feature type="transmembrane region" description="Helical" evidence="6">
    <location>
        <begin position="169"/>
        <end position="191"/>
    </location>
</feature>
<keyword evidence="4 6" id="KW-1133">Transmembrane helix</keyword>
<evidence type="ECO:0000259" key="7">
    <source>
        <dbReference type="Pfam" id="PF03772"/>
    </source>
</evidence>